<comment type="function">
    <text evidence="5">Component of the origin recognition complex (ORC) that binds origins of replication. DNA-binding is ATP-dependent. ORC is required to assemble the pre-replication complex necessary to initiate DNA replication.</text>
</comment>
<comment type="subcellular location">
    <subcellularLocation>
        <location evidence="1 5">Nucleus</location>
    </subcellularLocation>
</comment>
<evidence type="ECO:0000259" key="8">
    <source>
        <dbReference type="Pfam" id="PF24882"/>
    </source>
</evidence>
<feature type="region of interest" description="Disordered" evidence="6">
    <location>
        <begin position="1"/>
        <end position="127"/>
    </location>
</feature>
<feature type="compositionally biased region" description="Polar residues" evidence="6">
    <location>
        <begin position="17"/>
        <end position="28"/>
    </location>
</feature>
<evidence type="ECO:0000259" key="7">
    <source>
        <dbReference type="Pfam" id="PF04084"/>
    </source>
</evidence>
<dbReference type="OrthoDB" id="346673at2759"/>
<comment type="subunit">
    <text evidence="5">Component of the origin recognition complex (ORC).</text>
</comment>
<dbReference type="GO" id="GO:0003688">
    <property type="term" value="F:DNA replication origin binding"/>
    <property type="evidence" value="ECO:0007669"/>
    <property type="project" value="UniProtKB-UniRule"/>
</dbReference>
<dbReference type="GO" id="GO:0005664">
    <property type="term" value="C:nuclear origin of replication recognition complex"/>
    <property type="evidence" value="ECO:0007669"/>
    <property type="project" value="UniProtKB-UniRule"/>
</dbReference>
<evidence type="ECO:0000256" key="1">
    <source>
        <dbReference type="ARBA" id="ARBA00004123"/>
    </source>
</evidence>
<feature type="domain" description="Origin recognition complex subunit 2 winged-helix" evidence="8">
    <location>
        <begin position="449"/>
        <end position="513"/>
    </location>
</feature>
<dbReference type="EMBL" id="KV419462">
    <property type="protein sequence ID" value="KZS86943.1"/>
    <property type="molecule type" value="Genomic_DNA"/>
</dbReference>
<dbReference type="Proteomes" id="UP000076722">
    <property type="component" value="Unassembled WGS sequence"/>
</dbReference>
<feature type="compositionally biased region" description="Basic and acidic residues" evidence="6">
    <location>
        <begin position="86"/>
        <end position="95"/>
    </location>
</feature>
<feature type="compositionally biased region" description="Acidic residues" evidence="6">
    <location>
        <begin position="98"/>
        <end position="113"/>
    </location>
</feature>
<evidence type="ECO:0000256" key="5">
    <source>
        <dbReference type="RuleBase" id="RU368084"/>
    </source>
</evidence>
<dbReference type="PANTHER" id="PTHR14052">
    <property type="entry name" value="ORIGIN RECOGNITION COMPLEX SUBUNIT 2"/>
    <property type="match status" value="1"/>
</dbReference>
<dbReference type="InterPro" id="IPR007220">
    <property type="entry name" value="ORC2"/>
</dbReference>
<sequence>MPSQSPRKKARSAESPAESSLKTPTTSRGRIYVISDATTPRSLRSGARKNSSRKSRRRLDDDDSSPASSPTKPKRGRGRPPTKPKIKFDEAHRSDSSLTDEEMDQSGESEDEINGLPSSPLKGKGKAVILDKSSPPPLHRSSFEAYFEAFSKKSITSSSAYSFLVPPLPASFEFSSVMPQNAAICDRIEEQHTQDFPRWLLEMQEGFNLIFYGYGSKHDILRRFGTEACAKRGDVAIINGTSPSCGLKDILGALTNFVPSPQKESIVGKALDTQLKGIQSYYASARCRRHLYLIIESIDSPTLLNPRIKEFISNLASLPRVHLAGSVEHLNAPLSWNAREIYSRKYSVPSESFTQSFHNLQFLWHDLSTLKPYLSEVAHRDLTVPPTTSSHKRPKDAQQAGGTGVVSETAAQHILASVTERAKKLFALIAKRQLASSSGVTASPAKAKEGPPAEALPYSALFTSARDDFLVTNDAQLKTLLGEFTDHGLITISTAGRENENTGEVLWVAMRPEALRAVINAM</sequence>
<evidence type="ECO:0000256" key="4">
    <source>
        <dbReference type="ARBA" id="ARBA00023242"/>
    </source>
</evidence>
<dbReference type="Pfam" id="PF24882">
    <property type="entry name" value="WHD_ORC2"/>
    <property type="match status" value="1"/>
</dbReference>
<accession>A0A164MQU4</accession>
<protein>
    <recommendedName>
        <fullName evidence="5">Origin recognition complex subunit 2</fullName>
    </recommendedName>
</protein>
<dbReference type="STRING" id="1314777.A0A164MQU4"/>
<dbReference type="GO" id="GO:0006260">
    <property type="term" value="P:DNA replication"/>
    <property type="evidence" value="ECO:0007669"/>
    <property type="project" value="UniProtKB-UniRule"/>
</dbReference>
<feature type="compositionally biased region" description="Basic residues" evidence="6">
    <location>
        <begin position="1"/>
        <end position="10"/>
    </location>
</feature>
<feature type="domain" description="Origin recognition complex subunit 2 RecA-like" evidence="7">
    <location>
        <begin position="187"/>
        <end position="367"/>
    </location>
</feature>
<dbReference type="AlphaFoldDB" id="A0A164MQU4"/>
<feature type="region of interest" description="Disordered" evidence="6">
    <location>
        <begin position="383"/>
        <end position="404"/>
    </location>
</feature>
<feature type="compositionally biased region" description="Basic residues" evidence="6">
    <location>
        <begin position="46"/>
        <end position="57"/>
    </location>
</feature>
<keyword evidence="3 5" id="KW-0235">DNA replication</keyword>
<dbReference type="InterPro" id="IPR056773">
    <property type="entry name" value="WHD_ORC2"/>
</dbReference>
<gene>
    <name evidence="9" type="ORF">SISNIDRAFT_538706</name>
</gene>
<name>A0A164MQU4_9AGAM</name>
<feature type="compositionally biased region" description="Basic residues" evidence="6">
    <location>
        <begin position="72"/>
        <end position="85"/>
    </location>
</feature>
<reference evidence="9 10" key="1">
    <citation type="journal article" date="2016" name="Mol. Biol. Evol.">
        <title>Comparative Genomics of Early-Diverging Mushroom-Forming Fungi Provides Insights into the Origins of Lignocellulose Decay Capabilities.</title>
        <authorList>
            <person name="Nagy L.G."/>
            <person name="Riley R."/>
            <person name="Tritt A."/>
            <person name="Adam C."/>
            <person name="Daum C."/>
            <person name="Floudas D."/>
            <person name="Sun H."/>
            <person name="Yadav J.S."/>
            <person name="Pangilinan J."/>
            <person name="Larsson K.H."/>
            <person name="Matsuura K."/>
            <person name="Barry K."/>
            <person name="Labutti K."/>
            <person name="Kuo R."/>
            <person name="Ohm R.A."/>
            <person name="Bhattacharya S.S."/>
            <person name="Shirouzu T."/>
            <person name="Yoshinaga Y."/>
            <person name="Martin F.M."/>
            <person name="Grigoriev I.V."/>
            <person name="Hibbett D.S."/>
        </authorList>
    </citation>
    <scope>NUCLEOTIDE SEQUENCE [LARGE SCALE GENOMIC DNA]</scope>
    <source>
        <strain evidence="9 10">HHB9708</strain>
    </source>
</reference>
<evidence type="ECO:0000256" key="2">
    <source>
        <dbReference type="ARBA" id="ARBA00007421"/>
    </source>
</evidence>
<dbReference type="Pfam" id="PF04084">
    <property type="entry name" value="RecA-like_ORC2"/>
    <property type="match status" value="1"/>
</dbReference>
<dbReference type="InterPro" id="IPR056772">
    <property type="entry name" value="RecA-like_ORC2"/>
</dbReference>
<organism evidence="9 10">
    <name type="scientific">Sistotremastrum niveocremeum HHB9708</name>
    <dbReference type="NCBI Taxonomy" id="1314777"/>
    <lineage>
        <taxon>Eukaryota</taxon>
        <taxon>Fungi</taxon>
        <taxon>Dikarya</taxon>
        <taxon>Basidiomycota</taxon>
        <taxon>Agaricomycotina</taxon>
        <taxon>Agaricomycetes</taxon>
        <taxon>Sistotremastrales</taxon>
        <taxon>Sistotremastraceae</taxon>
        <taxon>Sertulicium</taxon>
        <taxon>Sertulicium niveocremeum</taxon>
    </lineage>
</organism>
<proteinExistence type="inferred from homology"/>
<comment type="similarity">
    <text evidence="2 5">Belongs to the ORC2 family.</text>
</comment>
<evidence type="ECO:0000313" key="9">
    <source>
        <dbReference type="EMBL" id="KZS86943.1"/>
    </source>
</evidence>
<evidence type="ECO:0000256" key="3">
    <source>
        <dbReference type="ARBA" id="ARBA00022705"/>
    </source>
</evidence>
<dbReference type="PANTHER" id="PTHR14052:SF0">
    <property type="entry name" value="ORIGIN RECOGNITION COMPLEX SUBUNIT 2"/>
    <property type="match status" value="1"/>
</dbReference>
<keyword evidence="10" id="KW-1185">Reference proteome</keyword>
<keyword evidence="4 5" id="KW-0539">Nucleus</keyword>
<evidence type="ECO:0000256" key="6">
    <source>
        <dbReference type="SAM" id="MobiDB-lite"/>
    </source>
</evidence>
<evidence type="ECO:0000313" key="10">
    <source>
        <dbReference type="Proteomes" id="UP000076722"/>
    </source>
</evidence>